<dbReference type="RefSeq" id="WP_173082553.1">
    <property type="nucleotide sequence ID" value="NZ_BAABJB010000022.1"/>
</dbReference>
<dbReference type="CDD" id="cd00093">
    <property type="entry name" value="HTH_XRE"/>
    <property type="match status" value="1"/>
</dbReference>
<dbReference type="InterPro" id="IPR001387">
    <property type="entry name" value="Cro/C1-type_HTH"/>
</dbReference>
<feature type="domain" description="HTH cro/C1-type" evidence="1">
    <location>
        <begin position="10"/>
        <end position="65"/>
    </location>
</feature>
<protein>
    <recommendedName>
        <fullName evidence="1">HTH cro/C1-type domain-containing protein</fullName>
    </recommendedName>
</protein>
<dbReference type="SMART" id="SM00530">
    <property type="entry name" value="HTH_XRE"/>
    <property type="match status" value="1"/>
</dbReference>
<organism evidence="2 3">
    <name type="scientific">Phytohabitans rumicis</name>
    <dbReference type="NCBI Taxonomy" id="1076125"/>
    <lineage>
        <taxon>Bacteria</taxon>
        <taxon>Bacillati</taxon>
        <taxon>Actinomycetota</taxon>
        <taxon>Actinomycetes</taxon>
        <taxon>Micromonosporales</taxon>
        <taxon>Micromonosporaceae</taxon>
    </lineage>
</organism>
<name>A0A6V8LD21_9ACTN</name>
<evidence type="ECO:0000313" key="3">
    <source>
        <dbReference type="Proteomes" id="UP000482960"/>
    </source>
</evidence>
<evidence type="ECO:0000313" key="2">
    <source>
        <dbReference type="EMBL" id="GFJ95122.1"/>
    </source>
</evidence>
<dbReference type="Gene3D" id="1.10.260.40">
    <property type="entry name" value="lambda repressor-like DNA-binding domains"/>
    <property type="match status" value="1"/>
</dbReference>
<dbReference type="Proteomes" id="UP000482960">
    <property type="component" value="Unassembled WGS sequence"/>
</dbReference>
<reference evidence="2 3" key="2">
    <citation type="submission" date="2020-03" db="EMBL/GenBank/DDBJ databases">
        <authorList>
            <person name="Ichikawa N."/>
            <person name="Kimura A."/>
            <person name="Kitahashi Y."/>
            <person name="Uohara A."/>
        </authorList>
    </citation>
    <scope>NUCLEOTIDE SEQUENCE [LARGE SCALE GENOMIC DNA]</scope>
    <source>
        <strain evidence="2 3">NBRC 108638</strain>
    </source>
</reference>
<keyword evidence="3" id="KW-1185">Reference proteome</keyword>
<gene>
    <name evidence="2" type="ORF">Prum_087640</name>
</gene>
<dbReference type="AlphaFoldDB" id="A0A6V8LD21"/>
<proteinExistence type="predicted"/>
<evidence type="ECO:0000259" key="1">
    <source>
        <dbReference type="PROSITE" id="PS50943"/>
    </source>
</evidence>
<accession>A0A6V8LD21</accession>
<reference evidence="2 3" key="1">
    <citation type="submission" date="2020-03" db="EMBL/GenBank/DDBJ databases">
        <title>Whole genome shotgun sequence of Phytohabitans rumicis NBRC 108638.</title>
        <authorList>
            <person name="Komaki H."/>
            <person name="Tamura T."/>
        </authorList>
    </citation>
    <scope>NUCLEOTIDE SEQUENCE [LARGE SCALE GENOMIC DNA]</scope>
    <source>
        <strain evidence="2 3">NBRC 108638</strain>
    </source>
</reference>
<dbReference type="InterPro" id="IPR010982">
    <property type="entry name" value="Lambda_DNA-bd_dom_sf"/>
</dbReference>
<dbReference type="PROSITE" id="PS50943">
    <property type="entry name" value="HTH_CROC1"/>
    <property type="match status" value="1"/>
</dbReference>
<dbReference type="SUPFAM" id="SSF47413">
    <property type="entry name" value="lambda repressor-like DNA-binding domains"/>
    <property type="match status" value="1"/>
</dbReference>
<sequence length="148" mass="15588">MEIAALGVRLRNRRTAAGRTIASVAADAGLSVPYIANLENGRGNPTLSAVNSLATALGARLIVELAQDDQPVPRTPAALPDSLTQFSRSPRFATEAARLAKAAKLPETAMRERLLQAMAGLGSLASTRPLAELDWHRILDAAVLIARG</sequence>
<comment type="caution">
    <text evidence="2">The sequence shown here is derived from an EMBL/GenBank/DDBJ whole genome shotgun (WGS) entry which is preliminary data.</text>
</comment>
<dbReference type="EMBL" id="BLPG01000001">
    <property type="protein sequence ID" value="GFJ95122.1"/>
    <property type="molecule type" value="Genomic_DNA"/>
</dbReference>
<dbReference type="GO" id="GO:0003677">
    <property type="term" value="F:DNA binding"/>
    <property type="evidence" value="ECO:0007669"/>
    <property type="project" value="InterPro"/>
</dbReference>
<dbReference type="Pfam" id="PF13560">
    <property type="entry name" value="HTH_31"/>
    <property type="match status" value="1"/>
</dbReference>